<name>A0AAV6NHV3_9ROSI</name>
<evidence type="ECO:0000256" key="1">
    <source>
        <dbReference type="SAM" id="MobiDB-lite"/>
    </source>
</evidence>
<keyword evidence="3" id="KW-1185">Reference proteome</keyword>
<feature type="compositionally biased region" description="Basic and acidic residues" evidence="1">
    <location>
        <begin position="32"/>
        <end position="52"/>
    </location>
</feature>
<accession>A0AAV6NHV3</accession>
<dbReference type="Proteomes" id="UP000685013">
    <property type="component" value="Chromosome 6"/>
</dbReference>
<gene>
    <name evidence="2" type="ORF">SDJN03_10679</name>
</gene>
<feature type="compositionally biased region" description="Basic residues" evidence="1">
    <location>
        <begin position="18"/>
        <end position="31"/>
    </location>
</feature>
<dbReference type="EMBL" id="JAGKQH010000006">
    <property type="protein sequence ID" value="KAG6597499.1"/>
    <property type="molecule type" value="Genomic_DNA"/>
</dbReference>
<comment type="caution">
    <text evidence="2">The sequence shown here is derived from an EMBL/GenBank/DDBJ whole genome shotgun (WGS) entry which is preliminary data.</text>
</comment>
<evidence type="ECO:0000313" key="3">
    <source>
        <dbReference type="Proteomes" id="UP000685013"/>
    </source>
</evidence>
<protein>
    <submittedName>
        <fullName evidence="2">Uncharacterized protein</fullName>
    </submittedName>
</protein>
<reference evidence="2 3" key="1">
    <citation type="journal article" date="2021" name="Hortic Res">
        <title>The domestication of Cucurbita argyrosperma as revealed by the genome of its wild relative.</title>
        <authorList>
            <person name="Barrera-Redondo J."/>
            <person name="Sanchez-de la Vega G."/>
            <person name="Aguirre-Liguori J.A."/>
            <person name="Castellanos-Morales G."/>
            <person name="Gutierrez-Guerrero Y.T."/>
            <person name="Aguirre-Dugua X."/>
            <person name="Aguirre-Planter E."/>
            <person name="Tenaillon M.I."/>
            <person name="Lira-Saade R."/>
            <person name="Eguiarte L.E."/>
        </authorList>
    </citation>
    <scope>NUCLEOTIDE SEQUENCE [LARGE SCALE GENOMIC DNA]</scope>
    <source>
        <strain evidence="2">JBR-2021</strain>
    </source>
</reference>
<proteinExistence type="predicted"/>
<sequence length="85" mass="8776">MGCGESKLAVATADGSLPRKKSSASRTKSSRKAVDGSKREGEGEAVKVKEAAEAQSSGTPLLPTQEKTVKDANENAADSAVKEKK</sequence>
<dbReference type="AlphaFoldDB" id="A0AAV6NHV3"/>
<organism evidence="2 3">
    <name type="scientific">Cucurbita argyrosperma subsp. sororia</name>
    <dbReference type="NCBI Taxonomy" id="37648"/>
    <lineage>
        <taxon>Eukaryota</taxon>
        <taxon>Viridiplantae</taxon>
        <taxon>Streptophyta</taxon>
        <taxon>Embryophyta</taxon>
        <taxon>Tracheophyta</taxon>
        <taxon>Spermatophyta</taxon>
        <taxon>Magnoliopsida</taxon>
        <taxon>eudicotyledons</taxon>
        <taxon>Gunneridae</taxon>
        <taxon>Pentapetalae</taxon>
        <taxon>rosids</taxon>
        <taxon>fabids</taxon>
        <taxon>Cucurbitales</taxon>
        <taxon>Cucurbitaceae</taxon>
        <taxon>Cucurbiteae</taxon>
        <taxon>Cucurbita</taxon>
    </lineage>
</organism>
<feature type="non-terminal residue" evidence="2">
    <location>
        <position position="1"/>
    </location>
</feature>
<feature type="region of interest" description="Disordered" evidence="1">
    <location>
        <begin position="1"/>
        <end position="85"/>
    </location>
</feature>
<evidence type="ECO:0000313" key="2">
    <source>
        <dbReference type="EMBL" id="KAG6597499.1"/>
    </source>
</evidence>